<dbReference type="GO" id="GO:0000175">
    <property type="term" value="F:3'-5'-RNA exonuclease activity"/>
    <property type="evidence" value="ECO:0007669"/>
    <property type="project" value="EnsemblFungi"/>
</dbReference>
<dbReference type="GO" id="GO:0005739">
    <property type="term" value="C:mitochondrion"/>
    <property type="evidence" value="ECO:0007669"/>
    <property type="project" value="EnsemblFungi"/>
</dbReference>
<evidence type="ECO:0000313" key="7">
    <source>
        <dbReference type="Proteomes" id="UP000189580"/>
    </source>
</evidence>
<organism evidence="6 7">
    <name type="scientific">Sugiyamaella lignohabitans</name>
    <dbReference type="NCBI Taxonomy" id="796027"/>
    <lineage>
        <taxon>Eukaryota</taxon>
        <taxon>Fungi</taxon>
        <taxon>Dikarya</taxon>
        <taxon>Ascomycota</taxon>
        <taxon>Saccharomycotina</taxon>
        <taxon>Dipodascomycetes</taxon>
        <taxon>Dipodascales</taxon>
        <taxon>Trichomonascaceae</taxon>
        <taxon>Sugiyamaella</taxon>
    </lineage>
</organism>
<dbReference type="InterPro" id="IPR022894">
    <property type="entry name" value="Oligoribonuclease"/>
</dbReference>
<evidence type="ECO:0000313" key="6">
    <source>
        <dbReference type="EMBL" id="ANB12955.1"/>
    </source>
</evidence>
<dbReference type="CDD" id="cd06135">
    <property type="entry name" value="Orn"/>
    <property type="match status" value="1"/>
</dbReference>
<dbReference type="PANTHER" id="PTHR11046">
    <property type="entry name" value="OLIGORIBONUCLEASE, MITOCHONDRIAL"/>
    <property type="match status" value="1"/>
</dbReference>
<feature type="domain" description="Exonuclease" evidence="5">
    <location>
        <begin position="1"/>
        <end position="128"/>
    </location>
</feature>
<dbReference type="EMBL" id="CP014501">
    <property type="protein sequence ID" value="ANB12955.1"/>
    <property type="molecule type" value="Genomic_DNA"/>
</dbReference>
<dbReference type="PANTHER" id="PTHR11046:SF0">
    <property type="entry name" value="OLIGORIBONUCLEASE, MITOCHONDRIAL"/>
    <property type="match status" value="1"/>
</dbReference>
<name>A0A167DIL0_9ASCO</name>
<dbReference type="InterPro" id="IPR036397">
    <property type="entry name" value="RNaseH_sf"/>
</dbReference>
<dbReference type="GeneID" id="30033013"/>
<dbReference type="SUPFAM" id="SSF53098">
    <property type="entry name" value="Ribonuclease H-like"/>
    <property type="match status" value="1"/>
</dbReference>
<dbReference type="Gene3D" id="3.30.420.10">
    <property type="entry name" value="Ribonuclease H-like superfamily/Ribonuclease H"/>
    <property type="match status" value="1"/>
</dbReference>
<dbReference type="GO" id="GO:0003676">
    <property type="term" value="F:nucleic acid binding"/>
    <property type="evidence" value="ECO:0007669"/>
    <property type="project" value="InterPro"/>
</dbReference>
<dbReference type="Proteomes" id="UP000189580">
    <property type="component" value="Chromosome a"/>
</dbReference>
<dbReference type="GO" id="GO:0034475">
    <property type="term" value="P:U4 snRNA 3'-end processing"/>
    <property type="evidence" value="ECO:0007669"/>
    <property type="project" value="EnsemblFungi"/>
</dbReference>
<keyword evidence="2" id="KW-0540">Nuclease</keyword>
<comment type="similarity">
    <text evidence="1">Belongs to the oligoribonuclease family.</text>
</comment>
<dbReference type="AlphaFoldDB" id="A0A167DIL0"/>
<dbReference type="GO" id="GO:0000467">
    <property type="term" value="P:exonucleolytic trimming to generate mature 3'-end of 5.8S rRNA from tricistronic rRNA transcript (SSU-rRNA, 5.8S rRNA, LSU-rRNA)"/>
    <property type="evidence" value="ECO:0007669"/>
    <property type="project" value="EnsemblFungi"/>
</dbReference>
<evidence type="ECO:0000256" key="4">
    <source>
        <dbReference type="ARBA" id="ARBA00022839"/>
    </source>
</evidence>
<dbReference type="InterPro" id="IPR012337">
    <property type="entry name" value="RNaseH-like_sf"/>
</dbReference>
<dbReference type="SMART" id="SM00479">
    <property type="entry name" value="EXOIII"/>
    <property type="match status" value="1"/>
</dbReference>
<evidence type="ECO:0000256" key="2">
    <source>
        <dbReference type="ARBA" id="ARBA00022722"/>
    </source>
</evidence>
<dbReference type="NCBIfam" id="NF003765">
    <property type="entry name" value="PRK05359.1"/>
    <property type="match status" value="1"/>
</dbReference>
<dbReference type="Pfam" id="PF00929">
    <property type="entry name" value="RNase_T"/>
    <property type="match status" value="1"/>
</dbReference>
<accession>A0A167DIL0</accession>
<evidence type="ECO:0000256" key="1">
    <source>
        <dbReference type="ARBA" id="ARBA00009921"/>
    </source>
</evidence>
<sequence>MDKMNDWCIEHHGKSGLTNRVLESSKTLEEVENELLEYIKTYVKAPGKGVLAGNSIHQDRMFLRREFPKFIDYLHYRQVDVSTIKEVGYRHNPDLMAQLPQKRYGHTARSDIEDSIAELKWYYENYLIPPSKN</sequence>
<dbReference type="KEGG" id="slb:AWJ20_1233"/>
<dbReference type="RefSeq" id="XP_018735432.1">
    <property type="nucleotide sequence ID" value="XM_018878094.1"/>
</dbReference>
<dbReference type="InterPro" id="IPR013520">
    <property type="entry name" value="Ribonucl_H"/>
</dbReference>
<keyword evidence="4" id="KW-0269">Exonuclease</keyword>
<evidence type="ECO:0000259" key="5">
    <source>
        <dbReference type="SMART" id="SM00479"/>
    </source>
</evidence>
<dbReference type="OrthoDB" id="270189at2759"/>
<evidence type="ECO:0000256" key="3">
    <source>
        <dbReference type="ARBA" id="ARBA00022801"/>
    </source>
</evidence>
<proteinExistence type="inferred from homology"/>
<protein>
    <submittedName>
        <fullName evidence="6">Rex2p</fullName>
    </submittedName>
</protein>
<dbReference type="GO" id="GO:0034476">
    <property type="term" value="P:U5 snRNA 3'-end processing"/>
    <property type="evidence" value="ECO:0007669"/>
    <property type="project" value="EnsemblFungi"/>
</dbReference>
<keyword evidence="7" id="KW-1185">Reference proteome</keyword>
<gene>
    <name evidence="6" type="primary">REX2</name>
    <name evidence="6" type="ORF">AWJ20_1233</name>
</gene>
<reference evidence="6 7" key="1">
    <citation type="submission" date="2016-02" db="EMBL/GenBank/DDBJ databases">
        <title>Complete genome sequence and transcriptome regulation of the pentose utilising yeast Sugiyamaella lignohabitans.</title>
        <authorList>
            <person name="Bellasio M."/>
            <person name="Peymann A."/>
            <person name="Valli M."/>
            <person name="Sipitzky M."/>
            <person name="Graf A."/>
            <person name="Sauer M."/>
            <person name="Marx H."/>
            <person name="Mattanovich D."/>
        </authorList>
    </citation>
    <scope>NUCLEOTIDE SEQUENCE [LARGE SCALE GENOMIC DNA]</scope>
    <source>
        <strain evidence="6 7">CBS 10342</strain>
    </source>
</reference>
<keyword evidence="3" id="KW-0378">Hydrolase</keyword>